<protein>
    <submittedName>
        <fullName evidence="2">Uncharacterized protein</fullName>
    </submittedName>
</protein>
<dbReference type="AlphaFoldDB" id="H1Q0H5"/>
<name>H1Q0H5_9BACT</name>
<accession>H1Q0H5</accession>
<proteinExistence type="predicted"/>
<evidence type="ECO:0000313" key="2">
    <source>
        <dbReference type="EMBL" id="EHO73538.1"/>
    </source>
</evidence>
<dbReference type="Proteomes" id="UP000016023">
    <property type="component" value="Unassembled WGS sequence"/>
</dbReference>
<organism evidence="2 3">
    <name type="scientific">Prevotella micans F0438</name>
    <dbReference type="NCBI Taxonomy" id="883158"/>
    <lineage>
        <taxon>Bacteria</taxon>
        <taxon>Pseudomonadati</taxon>
        <taxon>Bacteroidota</taxon>
        <taxon>Bacteroidia</taxon>
        <taxon>Bacteroidales</taxon>
        <taxon>Prevotellaceae</taxon>
        <taxon>Prevotella</taxon>
    </lineage>
</organism>
<dbReference type="EMBL" id="AGWK01000015">
    <property type="protein sequence ID" value="EHO73538.1"/>
    <property type="molecule type" value="Genomic_DNA"/>
</dbReference>
<gene>
    <name evidence="2" type="ORF">HMPREF9140_00413</name>
</gene>
<reference evidence="2 3" key="1">
    <citation type="submission" date="2011-12" db="EMBL/GenBank/DDBJ databases">
        <title>The Genome Sequence of Prevotella micans F0438.</title>
        <authorList>
            <consortium name="The Broad Institute Genome Sequencing Platform"/>
            <person name="Earl A."/>
            <person name="Ward D."/>
            <person name="Feldgarden M."/>
            <person name="Gevers D."/>
            <person name="Izard J."/>
            <person name="Baranova O.V."/>
            <person name="Blanton J.M."/>
            <person name="Wade W.G."/>
            <person name="Dewhirst F.E."/>
            <person name="Young S.K."/>
            <person name="Zeng Q."/>
            <person name="Gargeya S."/>
            <person name="Fitzgerald M."/>
            <person name="Haas B."/>
            <person name="Abouelleil A."/>
            <person name="Alvarado L."/>
            <person name="Arachchi H.M."/>
            <person name="Berlin A."/>
            <person name="Chapman S.B."/>
            <person name="Gearin G."/>
            <person name="Goldberg J."/>
            <person name="Griggs A."/>
            <person name="Gujja S."/>
            <person name="Hansen M."/>
            <person name="Heiman D."/>
            <person name="Howarth C."/>
            <person name="Larimer J."/>
            <person name="Lui A."/>
            <person name="MacDonald P.J.P."/>
            <person name="McCowen C."/>
            <person name="Montmayeur A."/>
            <person name="Murphy C."/>
            <person name="Neiman D."/>
            <person name="Pearson M."/>
            <person name="Priest M."/>
            <person name="Roberts A."/>
            <person name="Saif S."/>
            <person name="Shea T."/>
            <person name="Sisk P."/>
            <person name="Stolte C."/>
            <person name="Sykes S."/>
            <person name="Wortman J."/>
            <person name="Nusbaum C."/>
            <person name="Birren B."/>
        </authorList>
    </citation>
    <scope>NUCLEOTIDE SEQUENCE [LARGE SCALE GENOMIC DNA]</scope>
    <source>
        <strain evidence="2 3">F0438</strain>
    </source>
</reference>
<dbReference type="STRING" id="883158.HMPREF9140_00413"/>
<dbReference type="PATRIC" id="fig|883158.3.peg.425"/>
<evidence type="ECO:0000313" key="3">
    <source>
        <dbReference type="Proteomes" id="UP000016023"/>
    </source>
</evidence>
<feature type="region of interest" description="Disordered" evidence="1">
    <location>
        <begin position="37"/>
        <end position="70"/>
    </location>
</feature>
<sequence length="70" mass="7883">MIDYMNEKEPRKRDYVSPTITVINLLVEQIMQTVSGQHTPIGQGSGGGDAKENIFEEVNSSALEENQWEE</sequence>
<comment type="caution">
    <text evidence="2">The sequence shown here is derived from an EMBL/GenBank/DDBJ whole genome shotgun (WGS) entry which is preliminary data.</text>
</comment>
<dbReference type="HOGENOM" id="CLU_196044_1_0_10"/>
<keyword evidence="3" id="KW-1185">Reference proteome</keyword>
<evidence type="ECO:0000256" key="1">
    <source>
        <dbReference type="SAM" id="MobiDB-lite"/>
    </source>
</evidence>